<evidence type="ECO:0000256" key="1">
    <source>
        <dbReference type="ARBA" id="ARBA00001974"/>
    </source>
</evidence>
<evidence type="ECO:0000256" key="6">
    <source>
        <dbReference type="ARBA" id="ARBA00023002"/>
    </source>
</evidence>
<organism evidence="7 8">
    <name type="scientific">Fusarium oxysporum</name>
    <name type="common">Fusarium vascular wilt</name>
    <dbReference type="NCBI Taxonomy" id="5507"/>
    <lineage>
        <taxon>Eukaryota</taxon>
        <taxon>Fungi</taxon>
        <taxon>Dikarya</taxon>
        <taxon>Ascomycota</taxon>
        <taxon>Pezizomycotina</taxon>
        <taxon>Sordariomycetes</taxon>
        <taxon>Hypocreomycetidae</taxon>
        <taxon>Hypocreales</taxon>
        <taxon>Nectriaceae</taxon>
        <taxon>Fusarium</taxon>
        <taxon>Fusarium oxysporum species complex</taxon>
    </lineage>
</organism>
<accession>A0A2H3TJY8</accession>
<dbReference type="EMBL" id="FMJY01000005">
    <property type="protein sequence ID" value="SCO86041.1"/>
    <property type="molecule type" value="Genomic_DNA"/>
</dbReference>
<keyword evidence="3" id="KW-0285">Flavoprotein</keyword>
<keyword evidence="6" id="KW-0560">Oxidoreductase</keyword>
<evidence type="ECO:0000313" key="7">
    <source>
        <dbReference type="EMBL" id="SCO86041.1"/>
    </source>
</evidence>
<dbReference type="AlphaFoldDB" id="A0A2H3TJY8"/>
<dbReference type="VEuPathDB" id="FungiDB:FOC4_g10000343"/>
<name>A0A2H3TJY8_FUSOX</name>
<dbReference type="PANTHER" id="PTHR43098:SF2">
    <property type="entry name" value="FAD-BINDING MONOOXYGENASE AUSB-RELATED"/>
    <property type="match status" value="1"/>
</dbReference>
<evidence type="ECO:0000256" key="2">
    <source>
        <dbReference type="ARBA" id="ARBA00010139"/>
    </source>
</evidence>
<keyword evidence="5" id="KW-0521">NADP</keyword>
<evidence type="ECO:0000256" key="5">
    <source>
        <dbReference type="ARBA" id="ARBA00022857"/>
    </source>
</evidence>
<dbReference type="VEuPathDB" id="FungiDB:FOC1_g10002415"/>
<dbReference type="VEuPathDB" id="FungiDB:FOZG_16401"/>
<dbReference type="VEuPathDB" id="FungiDB:FOIG_11257"/>
<dbReference type="Gene3D" id="3.50.50.60">
    <property type="entry name" value="FAD/NAD(P)-binding domain"/>
    <property type="match status" value="1"/>
</dbReference>
<dbReference type="VEuPathDB" id="FungiDB:HZS61_016045"/>
<keyword evidence="4" id="KW-0274">FAD</keyword>
<dbReference type="Proteomes" id="UP000219369">
    <property type="component" value="Unassembled WGS sequence"/>
</dbReference>
<comment type="cofactor">
    <cofactor evidence="1">
        <name>FAD</name>
        <dbReference type="ChEBI" id="CHEBI:57692"/>
    </cofactor>
</comment>
<evidence type="ECO:0000256" key="3">
    <source>
        <dbReference type="ARBA" id="ARBA00022630"/>
    </source>
</evidence>
<comment type="similarity">
    <text evidence="2">Belongs to the FAD-binding monooxygenase family.</text>
</comment>
<dbReference type="SUPFAM" id="SSF51905">
    <property type="entry name" value="FAD/NAD(P)-binding domain"/>
    <property type="match status" value="1"/>
</dbReference>
<sequence length="324" mass="35685">MVEWVVQFTKETKSGEKKAMKLRTEFLVVTAGPPTNPKLPRIPGASNFKGTRFHTARWEYRTNGRSPEDATFDKLRHKRVGSANAGAWTKFTSYAALVSGPAIASLTSETLPDYVDRLREIDLPRQDRIRKRPNVTFVDTLGRGVDAITESGLACNGKEYPIDILIHGTGYEYLTAGGLSLRASMQIYGHGGQEMESKWSTKLATLYELMTHNYPNLFLSRVYQMGATGNYAHMVDVMASNAAKVIKTARQKLESQRPGSGEKLGLELIPPVEEAWAQKVLKTALWFGCVSGCTPSYGIAEDREAKSAAEAEISARAGIGVEDF</sequence>
<dbReference type="VEuPathDB" id="FungiDB:FOMG_09940"/>
<dbReference type="InterPro" id="IPR036188">
    <property type="entry name" value="FAD/NAD-bd_sf"/>
</dbReference>
<dbReference type="OrthoDB" id="5206826at2759"/>
<reference evidence="8" key="1">
    <citation type="submission" date="2016-09" db="EMBL/GenBank/DDBJ databases">
        <authorList>
            <person name="Guldener U."/>
        </authorList>
    </citation>
    <scope>NUCLEOTIDE SEQUENCE [LARGE SCALE GENOMIC DNA]</scope>
    <source>
        <strain evidence="8">V64-1</strain>
    </source>
</reference>
<dbReference type="PANTHER" id="PTHR43098">
    <property type="entry name" value="L-ORNITHINE N(5)-MONOOXYGENASE-RELATED"/>
    <property type="match status" value="1"/>
</dbReference>
<proteinExistence type="inferred from homology"/>
<dbReference type="GO" id="GO:0016491">
    <property type="term" value="F:oxidoreductase activity"/>
    <property type="evidence" value="ECO:0007669"/>
    <property type="project" value="UniProtKB-KW"/>
</dbReference>
<dbReference type="VEuPathDB" id="FungiDB:FOXG_17347"/>
<dbReference type="InterPro" id="IPR050775">
    <property type="entry name" value="FAD-binding_Monooxygenases"/>
</dbReference>
<protein>
    <submittedName>
        <fullName evidence="7">Uncharacterized protein</fullName>
    </submittedName>
</protein>
<evidence type="ECO:0000313" key="8">
    <source>
        <dbReference type="Proteomes" id="UP000219369"/>
    </source>
</evidence>
<evidence type="ECO:0000256" key="4">
    <source>
        <dbReference type="ARBA" id="ARBA00022827"/>
    </source>
</evidence>
<gene>
    <name evidence="7" type="ORF">FRV6_10168</name>
</gene>